<dbReference type="InterPro" id="IPR008146">
    <property type="entry name" value="Gln_synth_cat_dom"/>
</dbReference>
<dbReference type="EMBL" id="MU155162">
    <property type="protein sequence ID" value="KAF9482735.1"/>
    <property type="molecule type" value="Genomic_DNA"/>
</dbReference>
<keyword evidence="1" id="KW-0436">Ligase</keyword>
<proteinExistence type="inferred from homology"/>
<evidence type="ECO:0000259" key="4">
    <source>
        <dbReference type="PROSITE" id="PS51987"/>
    </source>
</evidence>
<dbReference type="PANTHER" id="PTHR43785:SF2">
    <property type="entry name" value="TYPE-1 GLUTAMINE SYNTHETASE 1"/>
    <property type="match status" value="1"/>
</dbReference>
<dbReference type="Proteomes" id="UP000807469">
    <property type="component" value="Unassembled WGS sequence"/>
</dbReference>
<evidence type="ECO:0000256" key="1">
    <source>
        <dbReference type="ARBA" id="ARBA00022598"/>
    </source>
</evidence>
<protein>
    <submittedName>
        <fullName evidence="5">Glutamine synthetase/guanido kinase</fullName>
    </submittedName>
</protein>
<organism evidence="5 6">
    <name type="scientific">Pholiota conissans</name>
    <dbReference type="NCBI Taxonomy" id="109636"/>
    <lineage>
        <taxon>Eukaryota</taxon>
        <taxon>Fungi</taxon>
        <taxon>Dikarya</taxon>
        <taxon>Basidiomycota</taxon>
        <taxon>Agaricomycotina</taxon>
        <taxon>Agaricomycetes</taxon>
        <taxon>Agaricomycetidae</taxon>
        <taxon>Agaricales</taxon>
        <taxon>Agaricineae</taxon>
        <taxon>Strophariaceae</taxon>
        <taxon>Pholiota</taxon>
    </lineage>
</organism>
<dbReference type="PANTHER" id="PTHR43785">
    <property type="entry name" value="GAMMA-GLUTAMYLPUTRESCINE SYNTHETASE"/>
    <property type="match status" value="1"/>
</dbReference>
<comment type="caution">
    <text evidence="5">The sequence shown here is derived from an EMBL/GenBank/DDBJ whole genome shotgun (WGS) entry which is preliminary data.</text>
</comment>
<dbReference type="InterPro" id="IPR014746">
    <property type="entry name" value="Gln_synth/guanido_kin_cat_dom"/>
</dbReference>
<dbReference type="PROSITE" id="PS51987">
    <property type="entry name" value="GS_CATALYTIC"/>
    <property type="match status" value="1"/>
</dbReference>
<accession>A0A9P5Z9L6</accession>
<evidence type="ECO:0000313" key="6">
    <source>
        <dbReference type="Proteomes" id="UP000807469"/>
    </source>
</evidence>
<dbReference type="GO" id="GO:0016301">
    <property type="term" value="F:kinase activity"/>
    <property type="evidence" value="ECO:0007669"/>
    <property type="project" value="UniProtKB-KW"/>
</dbReference>
<dbReference type="SUPFAM" id="SSF55931">
    <property type="entry name" value="Glutamine synthetase/guanido kinase"/>
    <property type="match status" value="1"/>
</dbReference>
<evidence type="ECO:0000313" key="5">
    <source>
        <dbReference type="EMBL" id="KAF9482735.1"/>
    </source>
</evidence>
<name>A0A9P5Z9L6_9AGAR</name>
<keyword evidence="5" id="KW-0418">Kinase</keyword>
<reference evidence="5" key="1">
    <citation type="submission" date="2020-11" db="EMBL/GenBank/DDBJ databases">
        <authorList>
            <consortium name="DOE Joint Genome Institute"/>
            <person name="Ahrendt S."/>
            <person name="Riley R."/>
            <person name="Andreopoulos W."/>
            <person name="Labutti K."/>
            <person name="Pangilinan J."/>
            <person name="Ruiz-Duenas F.J."/>
            <person name="Barrasa J.M."/>
            <person name="Sanchez-Garcia M."/>
            <person name="Camarero S."/>
            <person name="Miyauchi S."/>
            <person name="Serrano A."/>
            <person name="Linde D."/>
            <person name="Babiker R."/>
            <person name="Drula E."/>
            <person name="Ayuso-Fernandez I."/>
            <person name="Pacheco R."/>
            <person name="Padilla G."/>
            <person name="Ferreira P."/>
            <person name="Barriuso J."/>
            <person name="Kellner H."/>
            <person name="Castanera R."/>
            <person name="Alfaro M."/>
            <person name="Ramirez L."/>
            <person name="Pisabarro A.G."/>
            <person name="Kuo A."/>
            <person name="Tritt A."/>
            <person name="Lipzen A."/>
            <person name="He G."/>
            <person name="Yan M."/>
            <person name="Ng V."/>
            <person name="Cullen D."/>
            <person name="Martin F."/>
            <person name="Rosso M.-N."/>
            <person name="Henrissat B."/>
            <person name="Hibbett D."/>
            <person name="Martinez A.T."/>
            <person name="Grigoriev I.V."/>
        </authorList>
    </citation>
    <scope>NUCLEOTIDE SEQUENCE</scope>
    <source>
        <strain evidence="5">CIRM-BRFM 674</strain>
    </source>
</reference>
<dbReference type="GO" id="GO:0004356">
    <property type="term" value="F:glutamine synthetase activity"/>
    <property type="evidence" value="ECO:0007669"/>
    <property type="project" value="InterPro"/>
</dbReference>
<evidence type="ECO:0000256" key="3">
    <source>
        <dbReference type="RuleBase" id="RU000384"/>
    </source>
</evidence>
<comment type="similarity">
    <text evidence="2 3">Belongs to the glutamine synthetase family.</text>
</comment>
<gene>
    <name evidence="5" type="ORF">BDN70DRAFT_828802</name>
</gene>
<dbReference type="AlphaFoldDB" id="A0A9P5Z9L6"/>
<dbReference type="Gene3D" id="3.30.590.10">
    <property type="entry name" value="Glutamine synthetase/guanido kinase, catalytic domain"/>
    <property type="match status" value="1"/>
</dbReference>
<dbReference type="SMART" id="SM01230">
    <property type="entry name" value="Gln-synt_C"/>
    <property type="match status" value="1"/>
</dbReference>
<keyword evidence="6" id="KW-1185">Reference proteome</keyword>
<keyword evidence="5" id="KW-0808">Transferase</keyword>
<sequence>MSVDLTYHGVRYIPESSAPQSSLTIHDLKREGTKYVRITWVDLVNNIRYRIIPLPFFEKLLQTSRPGTSITKASFGIIFAALADGFNPTGEYLYAIDLSSLRLCPYASGHASVLGWFEEKTPLPGLTGMQALEVDLCPRTILRRVVEHAREAAGVEFLVGFETEFILLKNVQKIEAVNQHGYCNSTALLTGTPETQALEEIADALMLSGIELQAYHAEAAPGQYEVVTGPMPPLQAADALIHTRETIFNIASKHGLTATLAPRVFLDNCGSAAHAHMSIHSTKGASARPSAHENLSEVEAQFLAGLLEHLPYLTLLALPTEPSYKRMADGVWSGGTYVCWGTDNREAPVRLCNASSPSSRNFELKTLDGTANPYLALAGVLGAGLAGVLTSKELEIKDCAGEKSAAQLSEEGRKALGITARMPLTWEEARTKFAKSVIVDSVFGEDFKAKFLSANKTLKEQMTFGLMDDEALKLMIEVY</sequence>
<evidence type="ECO:0000256" key="2">
    <source>
        <dbReference type="PROSITE-ProRule" id="PRU01331"/>
    </source>
</evidence>
<dbReference type="Pfam" id="PF00120">
    <property type="entry name" value="Gln-synt_C"/>
    <property type="match status" value="1"/>
</dbReference>
<dbReference type="OrthoDB" id="3364440at2759"/>
<feature type="domain" description="GS catalytic" evidence="4">
    <location>
        <begin position="138"/>
        <end position="479"/>
    </location>
</feature>